<proteinExistence type="predicted"/>
<feature type="compositionally biased region" description="Basic residues" evidence="1">
    <location>
        <begin position="1"/>
        <end position="11"/>
    </location>
</feature>
<name>A0A6J4TKW7_9SPHN</name>
<dbReference type="EMBL" id="CADCVX010000444">
    <property type="protein sequence ID" value="CAA9525309.1"/>
    <property type="molecule type" value="Genomic_DNA"/>
</dbReference>
<organism evidence="2">
    <name type="scientific">uncultured Sphingomonadaceae bacterium</name>
    <dbReference type="NCBI Taxonomy" id="169976"/>
    <lineage>
        <taxon>Bacteria</taxon>
        <taxon>Pseudomonadati</taxon>
        <taxon>Pseudomonadota</taxon>
        <taxon>Alphaproteobacteria</taxon>
        <taxon>Sphingomonadales</taxon>
        <taxon>Sphingomonadaceae</taxon>
        <taxon>environmental samples</taxon>
    </lineage>
</organism>
<feature type="non-terminal residue" evidence="2">
    <location>
        <position position="1"/>
    </location>
</feature>
<feature type="region of interest" description="Disordered" evidence="1">
    <location>
        <begin position="1"/>
        <end position="33"/>
    </location>
</feature>
<protein>
    <submittedName>
        <fullName evidence="2">Uncharacterized protein</fullName>
    </submittedName>
</protein>
<evidence type="ECO:0000256" key="1">
    <source>
        <dbReference type="SAM" id="MobiDB-lite"/>
    </source>
</evidence>
<evidence type="ECO:0000313" key="2">
    <source>
        <dbReference type="EMBL" id="CAA9525309.1"/>
    </source>
</evidence>
<accession>A0A6J4TKW7</accession>
<gene>
    <name evidence="2" type="ORF">AVDCRST_MAG91-2471</name>
</gene>
<feature type="non-terminal residue" evidence="2">
    <location>
        <position position="33"/>
    </location>
</feature>
<sequence>HVARPLPRRSHPQSGSRRRDGARAKLVDSAGRL</sequence>
<feature type="compositionally biased region" description="Basic and acidic residues" evidence="1">
    <location>
        <begin position="17"/>
        <end position="26"/>
    </location>
</feature>
<dbReference type="AlphaFoldDB" id="A0A6J4TKW7"/>
<reference evidence="2" key="1">
    <citation type="submission" date="2020-02" db="EMBL/GenBank/DDBJ databases">
        <authorList>
            <person name="Meier V. D."/>
        </authorList>
    </citation>
    <scope>NUCLEOTIDE SEQUENCE</scope>
    <source>
        <strain evidence="2">AVDCRST_MAG91</strain>
    </source>
</reference>